<dbReference type="Proteomes" id="UP001634394">
    <property type="component" value="Unassembled WGS sequence"/>
</dbReference>
<keyword evidence="1" id="KW-0479">Metal-binding</keyword>
<reference evidence="6 7" key="1">
    <citation type="submission" date="2024-11" db="EMBL/GenBank/DDBJ databases">
        <title>Chromosome-level genome assembly of the freshwater bivalve Anodonta woodiana.</title>
        <authorList>
            <person name="Chen X."/>
        </authorList>
    </citation>
    <scope>NUCLEOTIDE SEQUENCE [LARGE SCALE GENOMIC DNA]</scope>
    <source>
        <strain evidence="6">MN2024</strain>
        <tissue evidence="6">Gills</tissue>
    </source>
</reference>
<dbReference type="AlphaFoldDB" id="A0ABD3U0Q3"/>
<dbReference type="InterPro" id="IPR001878">
    <property type="entry name" value="Znf_CCHC"/>
</dbReference>
<dbReference type="PROSITE" id="PS50102">
    <property type="entry name" value="RRM"/>
    <property type="match status" value="1"/>
</dbReference>
<sequence>MGRSRSRSRSYSRDRYSNSGSDSRSRSSSPEGHRIHVADLGLDPSKAEVERQFERFGPLIEVWVAKNPPCFAFVVYKYKEDAEKAIQDMDGKVIGGSRIRVSYARPRTKGRRRRGFDPNLRCYQCGERGHFSRDCDEIWRQRRKNRDRERRSSRKSPPKSKSHSHSRSRSGSRHRKSRSRSQSQSKRSRKESDKSKSEKKSKSHDRSKDKESSKSPQHKKSASKSPREKASSSKSSKDKETSKSPRALDPETSGSRSPAQQQDVASEVKEHQDLPPPAEKMSSSGSPDDRRSVTPDDRSRSRSPYKRSRSKSPAPDSRSPEHEMSPINGEGDDYL</sequence>
<dbReference type="InterPro" id="IPR012677">
    <property type="entry name" value="Nucleotide-bd_a/b_plait_sf"/>
</dbReference>
<organism evidence="6 7">
    <name type="scientific">Sinanodonta woodiana</name>
    <name type="common">Chinese pond mussel</name>
    <name type="synonym">Anodonta woodiana</name>
    <dbReference type="NCBI Taxonomy" id="1069815"/>
    <lineage>
        <taxon>Eukaryota</taxon>
        <taxon>Metazoa</taxon>
        <taxon>Spiralia</taxon>
        <taxon>Lophotrochozoa</taxon>
        <taxon>Mollusca</taxon>
        <taxon>Bivalvia</taxon>
        <taxon>Autobranchia</taxon>
        <taxon>Heteroconchia</taxon>
        <taxon>Palaeoheterodonta</taxon>
        <taxon>Unionida</taxon>
        <taxon>Unionoidea</taxon>
        <taxon>Unionidae</taxon>
        <taxon>Unioninae</taxon>
        <taxon>Sinanodonta</taxon>
    </lineage>
</organism>
<keyword evidence="7" id="KW-1185">Reference proteome</keyword>
<dbReference type="Gene3D" id="3.30.70.330">
    <property type="match status" value="1"/>
</dbReference>
<dbReference type="EMBL" id="JBJQND010000017">
    <property type="protein sequence ID" value="KAL3842035.1"/>
    <property type="molecule type" value="Genomic_DNA"/>
</dbReference>
<evidence type="ECO:0000256" key="3">
    <source>
        <dbReference type="SAM" id="MobiDB-lite"/>
    </source>
</evidence>
<dbReference type="Pfam" id="PF00098">
    <property type="entry name" value="zf-CCHC"/>
    <property type="match status" value="1"/>
</dbReference>
<dbReference type="SMART" id="SM00343">
    <property type="entry name" value="ZnF_C2HC"/>
    <property type="match status" value="1"/>
</dbReference>
<feature type="region of interest" description="Disordered" evidence="3">
    <location>
        <begin position="142"/>
        <end position="335"/>
    </location>
</feature>
<keyword evidence="1" id="KW-0862">Zinc</keyword>
<dbReference type="PROSITE" id="PS50158">
    <property type="entry name" value="ZF_CCHC"/>
    <property type="match status" value="1"/>
</dbReference>
<feature type="compositionally biased region" description="Basic residues" evidence="3">
    <location>
        <begin position="1"/>
        <end position="10"/>
    </location>
</feature>
<keyword evidence="1" id="KW-0863">Zinc-finger</keyword>
<feature type="compositionally biased region" description="Basic and acidic residues" evidence="3">
    <location>
        <begin position="190"/>
        <end position="213"/>
    </location>
</feature>
<dbReference type="SUPFAM" id="SSF57756">
    <property type="entry name" value="Retrovirus zinc finger-like domains"/>
    <property type="match status" value="1"/>
</dbReference>
<feature type="region of interest" description="Disordered" evidence="3">
    <location>
        <begin position="1"/>
        <end position="39"/>
    </location>
</feature>
<feature type="domain" description="CCHC-type" evidence="5">
    <location>
        <begin position="121"/>
        <end position="137"/>
    </location>
</feature>
<feature type="compositionally biased region" description="Low complexity" evidence="3">
    <location>
        <begin position="17"/>
        <end position="29"/>
    </location>
</feature>
<accession>A0ABD3U0Q3</accession>
<dbReference type="PANTHER" id="PTHR48038:SF1">
    <property type="entry name" value="RIBONUCLEOPROTEIN RB97D"/>
    <property type="match status" value="1"/>
</dbReference>
<evidence type="ECO:0000256" key="1">
    <source>
        <dbReference type="PROSITE-ProRule" id="PRU00047"/>
    </source>
</evidence>
<dbReference type="InterPro" id="IPR036875">
    <property type="entry name" value="Znf_CCHC_sf"/>
</dbReference>
<dbReference type="SMART" id="SM00360">
    <property type="entry name" value="RRM"/>
    <property type="match status" value="1"/>
</dbReference>
<evidence type="ECO:0008006" key="8">
    <source>
        <dbReference type="Google" id="ProtNLM"/>
    </source>
</evidence>
<dbReference type="Pfam" id="PF00076">
    <property type="entry name" value="RRM_1"/>
    <property type="match status" value="1"/>
</dbReference>
<evidence type="ECO:0000313" key="7">
    <source>
        <dbReference type="Proteomes" id="UP001634394"/>
    </source>
</evidence>
<feature type="compositionally biased region" description="Basic and acidic residues" evidence="3">
    <location>
        <begin position="225"/>
        <end position="249"/>
    </location>
</feature>
<comment type="caution">
    <text evidence="6">The sequence shown here is derived from an EMBL/GenBank/DDBJ whole genome shotgun (WGS) entry which is preliminary data.</text>
</comment>
<keyword evidence="2" id="KW-0694">RNA-binding</keyword>
<name>A0ABD3U0Q3_SINWO</name>
<evidence type="ECO:0000259" key="4">
    <source>
        <dbReference type="PROSITE" id="PS50102"/>
    </source>
</evidence>
<evidence type="ECO:0000313" key="6">
    <source>
        <dbReference type="EMBL" id="KAL3842035.1"/>
    </source>
</evidence>
<protein>
    <recommendedName>
        <fullName evidence="8">Serine/arginine-rich splicing factor 7</fullName>
    </recommendedName>
</protein>
<dbReference type="InterPro" id="IPR035979">
    <property type="entry name" value="RBD_domain_sf"/>
</dbReference>
<feature type="compositionally biased region" description="Basic residues" evidence="3">
    <location>
        <begin position="151"/>
        <end position="179"/>
    </location>
</feature>
<evidence type="ECO:0000256" key="2">
    <source>
        <dbReference type="PROSITE-ProRule" id="PRU00176"/>
    </source>
</evidence>
<dbReference type="InterPro" id="IPR000504">
    <property type="entry name" value="RRM_dom"/>
</dbReference>
<feature type="compositionally biased region" description="Basic and acidic residues" evidence="3">
    <location>
        <begin position="287"/>
        <end position="300"/>
    </location>
</feature>
<dbReference type="GO" id="GO:0008270">
    <property type="term" value="F:zinc ion binding"/>
    <property type="evidence" value="ECO:0007669"/>
    <property type="project" value="UniProtKB-KW"/>
</dbReference>
<feature type="domain" description="RRM" evidence="4">
    <location>
        <begin position="33"/>
        <end position="106"/>
    </location>
</feature>
<dbReference type="Gene3D" id="4.10.60.10">
    <property type="entry name" value="Zinc finger, CCHC-type"/>
    <property type="match status" value="1"/>
</dbReference>
<gene>
    <name evidence="6" type="ORF">ACJMK2_020100</name>
</gene>
<evidence type="ECO:0000259" key="5">
    <source>
        <dbReference type="PROSITE" id="PS50158"/>
    </source>
</evidence>
<feature type="compositionally biased region" description="Polar residues" evidence="3">
    <location>
        <begin position="252"/>
        <end position="264"/>
    </location>
</feature>
<proteinExistence type="predicted"/>
<dbReference type="PANTHER" id="PTHR48038">
    <property type="entry name" value="RIBONUCLEOPROTEIN RB97D"/>
    <property type="match status" value="1"/>
</dbReference>
<dbReference type="GO" id="GO:0003723">
    <property type="term" value="F:RNA binding"/>
    <property type="evidence" value="ECO:0007669"/>
    <property type="project" value="UniProtKB-UniRule"/>
</dbReference>
<dbReference type="SUPFAM" id="SSF54928">
    <property type="entry name" value="RNA-binding domain, RBD"/>
    <property type="match status" value="1"/>
</dbReference>
<feature type="compositionally biased region" description="Basic residues" evidence="3">
    <location>
        <begin position="301"/>
        <end position="310"/>
    </location>
</feature>